<dbReference type="PANTHER" id="PTHR40201">
    <property type="entry name" value="OSMIOPHILIC BODY PROTEIN"/>
    <property type="match status" value="1"/>
</dbReference>
<feature type="region of interest" description="Disordered" evidence="2">
    <location>
        <begin position="933"/>
        <end position="990"/>
    </location>
</feature>
<feature type="transmembrane region" description="Helical" evidence="3">
    <location>
        <begin position="2606"/>
        <end position="2623"/>
    </location>
</feature>
<dbReference type="VEuPathDB" id="PlasmoDB:POWCR01_040013400"/>
<feature type="region of interest" description="Disordered" evidence="2">
    <location>
        <begin position="365"/>
        <end position="410"/>
    </location>
</feature>
<accession>A0A1C3KNQ4</accession>
<keyword evidence="1" id="KW-0175">Coiled coil</keyword>
<keyword evidence="3" id="KW-1133">Transmembrane helix</keyword>
<evidence type="ECO:0000256" key="3">
    <source>
        <dbReference type="SAM" id="Phobius"/>
    </source>
</evidence>
<evidence type="ECO:0000256" key="2">
    <source>
        <dbReference type="SAM" id="MobiDB-lite"/>
    </source>
</evidence>
<sequence length="3095" mass="363930">MMKSDDYLSNKKIYELISTNGYRGYEGRIREAFEHRFCRLLNYFNEDTICNEAISLKVQRFINENLSFHESKSYFFGFSKELLSHCLKVYYNPKEEISPSGIRTYREIENDVRLIDMEGIHQVYCDEYFYMFKNVLHVLKECPVFYAYPSYKAEDFSYERNFLYILFDLLETKLNVTQFIQIYFDTYKDTNNYFELLKRVETENYPWVYKYILLFLNVQICCINIILYLHLRLDVLAKSNVKYFFNIFLTFSSFKQIHNQSNYDIITYTLQQRDYSVLFLVSSVCNIISISDIEKYIKCPSSVNIFKLFFLFKNKNKLTFEDNVIMLSQGLHYIDDITKNFFLFNDNFVYKRIVLDVLNAALAGESEDSTGGSGGEESGAESGVGSGGKSGGEQKLAENGTGSTGRTGRTGRAGVSDIDLDFSLIKNMKKHIEKKAFFLKTVDGDTFLKVCISLFRKEDFLLFTEDIKKNFKNIKTCIGYLEDDNLQRDVYTLKYFFYEYDYHRTEIVTNQREGRKAISPFTSIESRNILLEASSLFFSLDYLKRYSYCSGQEGSSENRGVHKSRSGKVRKGEEICVAGEVFIKSDILHPTILFNVNKLLLEFFYEKICHSSVSTLITFNHNLLSIYRVLRALIGTSANLMNFGQLCERVEMLSKISEYGEDNVVTILEDTLYNKIMNFLKKKGLNKYTIYITYIEYFYILMDVYCQYLYNSYEKNKKRFFFKGDDSPFSLFKNVISFFCKMLKINKCFHLLIEIKLHSYFKLDYEIKNSFVSLFTHLLFFSLKYEELSHLKYSIVNCLLFLLKKINIHNLNAYIFQMFSYQDQEELARKEKRSNRRIIQRDRCVFNSSDGDSRDGDNNTTNVLFGSFFQDDDPFGRDADDDFINTNINCNNLTNFQFEKDQMDIKENFRIDISFLKIFSHLDDVRKIHVEDGKGEDNFKGEDSERESEKRGYSKRESDKGGYSKRESDKGGYSKRESDKGEESREGNFSAGNMPRIAVERIGLEDVFVITLMHLCEVDNHRITFLKNLMKVYEEEKKQNIYAFTEIFLKLLKKVIQRRITAYFHYNVYRSFQMKAQHMLESINMYIKKWVEWTFKNGDNAFLREKVIDIRKIIKLFFLTFYRYVKTYFLQIYNFVDNLKIYNSNIHFDTFFFSLFNDYVNKVFILNFSAPFVFKLSKLSIINICMSIINCMVYISSNVNLHKVGEIHTIFATSSNQNVEGSLVTDVVHGIEHNATMVTTGSGMVVPASIFTTTPFNNFMSNMIVSHRTLLNKQDAYVKKKVNVFHIEKSNYSYLRNDYTIEYLTDILLLEKETSAGDIARDTVRGGEEVGRYIRSAGDKQPELTENVEKLLHQSTLNFRMNDLSTNGNSDSHIHEISQKNNRIQYNLVFSKFYHFIKNLLKVIFQGNYVFLLSDFLLVHYEQSEKKEKFFKNNLNMSECYYSIFNMFINDYNMSYYKGKCVTLSYSKGKSYKKLIDQIINRILIMYSRLLKIFCQTSLLKEINAISRNIASQIFSLFDTSHPILSLFPKTSLSTLPQSDTLSKAINSDVLNQERKLSSEKREVLTMSLLQFLANDYKNVYGLYESLNRYFRVSRLNNIYFLCKYSKGYLALSTILKIFTGKIMFYFKERKSACVNIKAEYTKRVFHLLKLLYFFLRDNDLTHISIYEHLFEVLQYIVGDFTEDGNSNNRNNPRKPIELDQAKILNLALHFCNAIYFNIFNQTDEQSRKTEQVEKSRREGETFWSYVQHLFAMFVRKLREYNRTQFMHIRSDKAYGKKSKCELQNCLYNLNIVSELFELVIKGVYVKDKCAYRLVAEISHDKYLCNAFFKINYGNVSSLVNAYTNMYKRKEDNANNLKSLLLNNKNVIIEKHGPLNDDAIIENILEVIREKKINYRYILNVSEIGGGNCNIGKGNNKQRCENIFEEKKNTIWVKNVLQNKMELLDGEYVSEKFFEKTTKRYGEKDFLFDLKNYYYCMNVCDNGGFNENFYTSVAHAENGTLFTGGAVAPVLKSIAERASDAKLKNKIDSSILKNVKTIFPEKECNGENSNVVRGDSTVQGNRSVQGEHAWLGEQAKIGKEIRNVEHLERKKRKKKEKKMYHGIDSCKDSSPSNVFIFSQQFKNEIVCMKYVNLTQSLYDSKMRLLLLLYKLIVISKHNNLFEDKQYQAEERAHLQMHNIKRSAPFLFFIHDLMIAFLVPSAQINRNAFYYILVTNILINLLSIVKVSPLEGERHGEKNRKVFTKETVPQKGVNGMGDAERENHEGNYYYELFIDESYIANIRERKDAEVFRVLNSMSKEEKERKHGSGSLYNMPIFLSLFLRSVVLHLHNFKFYNKNLYFLKYFNSLYVPYPILKLIYPHNHFNVSLLVNLLELFYVSIRIYNDHFVYLNRGIILPEKVREVKNTQSEKEEVPRIPCTVGGTSTYVTSTLVEREKEKWMHFDLYVRTMKEVLKECYETHDMHMKNEEHIRRTYIVEHMLLNFLYNRINTVYELMYYFFFKCIQEEKKNIFDVTNECIYHHLGNILHDHIDHISNFLGNYQFYYFYINTLIYITLNRHVCIHIMKNDILTKIFYVPAIYHLIFDKNKQFSTIYNLVGNQYIRNKNHIVFCSLIVFIIKMLYIFMKNVNLGNYDSKRFTQWKYHPAFESTNEIKQSFEVDSTYKKKNSQEYTSSVPLSTGRTSLEQFSSRKENFLKKRENVMETQEEGKAAVAAEEAEEAEEAEKAAAAEKKNVETTSDMEIFLDSILSIIGKLSDRINFIFFKIEKINCLAILEEAYLYVELLTKTSYYCDVVDINNFLISIMNKGTEHHLFYINRILEKFIYEKEVIVDPYSPYELNSSLNISNGKEKKKGKKNDLSLFTQRVLYICYKSILNYNTILLNIIQNPYFSHSYFVVHLYILILKSTRLVTTITEHFGRRNTTLIRTVRVGPNVSYVPICLDIVNTEKEKKKEKIYYAKGVSRGSFTCYLSDSNSASDISHNSGQITQYNRCIDEYMNTKRIYRNDYLFNFLPEMIELKSYYNILKEILERSAFLGAFLLDKLKNSCEDSCLKQILISNVCSYLIHINATLLPSNICPQYLKKKCTLIYNYVVNVHKK</sequence>
<dbReference type="VEuPathDB" id="PlasmoDB:PocGH01_04017700"/>
<keyword evidence="3" id="KW-0812">Transmembrane</keyword>
<feature type="compositionally biased region" description="Basic and acidic residues" evidence="2">
    <location>
        <begin position="933"/>
        <end position="986"/>
    </location>
</feature>
<dbReference type="OrthoDB" id="378037at2759"/>
<evidence type="ECO:0000256" key="1">
    <source>
        <dbReference type="SAM" id="Coils"/>
    </source>
</evidence>
<keyword evidence="3" id="KW-0472">Membrane</keyword>
<proteinExistence type="predicted"/>
<organism evidence="4 5">
    <name type="scientific">Plasmodium ovale</name>
    <name type="common">malaria parasite P. ovale</name>
    <dbReference type="NCBI Taxonomy" id="36330"/>
    <lineage>
        <taxon>Eukaryota</taxon>
        <taxon>Sar</taxon>
        <taxon>Alveolata</taxon>
        <taxon>Apicomplexa</taxon>
        <taxon>Aconoidasida</taxon>
        <taxon>Haemosporida</taxon>
        <taxon>Plasmodiidae</taxon>
        <taxon>Plasmodium</taxon>
        <taxon>Plasmodium (Plasmodium)</taxon>
    </lineage>
</organism>
<evidence type="ECO:0000313" key="4">
    <source>
        <dbReference type="EMBL" id="SBT75667.1"/>
    </source>
</evidence>
<feature type="transmembrane region" description="Helical" evidence="3">
    <location>
        <begin position="207"/>
        <end position="229"/>
    </location>
</feature>
<protein>
    <submittedName>
        <fullName evidence="4">Uncharacterized protein</fullName>
    </submittedName>
</protein>
<dbReference type="EMBL" id="LT594508">
    <property type="protein sequence ID" value="SBT75667.1"/>
    <property type="molecule type" value="Genomic_DNA"/>
</dbReference>
<evidence type="ECO:0000313" key="5">
    <source>
        <dbReference type="Proteomes" id="UP000243200"/>
    </source>
</evidence>
<gene>
    <name evidence="4" type="primary">PowCR01_040013400</name>
    <name evidence="4" type="ORF">POWCR01_040013400</name>
</gene>
<dbReference type="PANTHER" id="PTHR40201:SF1">
    <property type="entry name" value="AP-3 COMPLEX SUBUNIT DELTA"/>
    <property type="match status" value="1"/>
</dbReference>
<name>A0A1C3KNQ4_PLAOA</name>
<reference evidence="4 5" key="1">
    <citation type="submission" date="2016-06" db="EMBL/GenBank/DDBJ databases">
        <authorList>
            <consortium name="Pathogen Informatics"/>
        </authorList>
    </citation>
    <scope>NUCLEOTIDE SEQUENCE [LARGE SCALE GENOMIC DNA]</scope>
    <source>
        <strain evidence="4">PowCR01</strain>
    </source>
</reference>
<feature type="compositionally biased region" description="Gly residues" evidence="2">
    <location>
        <begin position="371"/>
        <end position="391"/>
    </location>
</feature>
<dbReference type="Proteomes" id="UP000243200">
    <property type="component" value="Chromosome 4"/>
</dbReference>
<feature type="compositionally biased region" description="Low complexity" evidence="2">
    <location>
        <begin position="400"/>
        <end position="410"/>
    </location>
</feature>
<feature type="coiled-coil region" evidence="1">
    <location>
        <begin position="2708"/>
        <end position="2738"/>
    </location>
</feature>